<name>A0AAE1Q3L6_9EUCA</name>
<dbReference type="FunFam" id="3.30.310.10:FF:000009">
    <property type="entry name" value="TatA box-binding protein-like protein 1"/>
    <property type="match status" value="1"/>
</dbReference>
<dbReference type="EMBL" id="JAWZYT010000786">
    <property type="protein sequence ID" value="KAK4319031.1"/>
    <property type="molecule type" value="Genomic_DNA"/>
</dbReference>
<sequence>MEVVCGNRFLSNNYTESASSCGDSKKSVIEEPQMGEQGQEVSNMEENKVVKDEIPAEIEPEPVVDIIINNVVSSFSVCSHLDLHHLALNGQNVELRKENGVLTMKLRRPPTTASIWSSGKVTCTGSTSEYQARIAGRRIARCIQKMDYNVKFKNFRIVNVLGTCSLPFAIKITPFSQKFREAASYEPELHPGVTYRIEYPKATLKIFSTGSITVTAPSIDNVQSAIEHIYPLVQEFGKQRTEEEMVEYRRNQARKHAGVTAIEEFEEEFSESELEDYILDQI</sequence>
<comment type="subcellular location">
    <subcellularLocation>
        <location evidence="2">Cytoplasm</location>
    </subcellularLocation>
    <subcellularLocation>
        <location evidence="1">Nucleus</location>
    </subcellularLocation>
</comment>
<evidence type="ECO:0000256" key="10">
    <source>
        <dbReference type="ARBA" id="ARBA00033173"/>
    </source>
</evidence>
<evidence type="ECO:0000256" key="3">
    <source>
        <dbReference type="ARBA" id="ARBA00005560"/>
    </source>
</evidence>
<dbReference type="InterPro" id="IPR012295">
    <property type="entry name" value="TBP_dom_sf"/>
</dbReference>
<evidence type="ECO:0000313" key="12">
    <source>
        <dbReference type="Proteomes" id="UP001292094"/>
    </source>
</evidence>
<evidence type="ECO:0000256" key="7">
    <source>
        <dbReference type="ARBA" id="ARBA00023163"/>
    </source>
</evidence>
<protein>
    <recommendedName>
        <fullName evidence="9">TATA box-binding protein-like 1</fullName>
    </recommendedName>
    <alternativeName>
        <fullName evidence="10">TBP-like factor</fullName>
    </alternativeName>
</protein>
<dbReference type="GO" id="GO:0005634">
    <property type="term" value="C:nucleus"/>
    <property type="evidence" value="ECO:0007669"/>
    <property type="project" value="UniProtKB-SubCell"/>
</dbReference>
<comment type="caution">
    <text evidence="11">The sequence shown here is derived from an EMBL/GenBank/DDBJ whole genome shotgun (WGS) entry which is preliminary data.</text>
</comment>
<dbReference type="SUPFAM" id="SSF55945">
    <property type="entry name" value="TATA-box binding protein-like"/>
    <property type="match status" value="2"/>
</dbReference>
<keyword evidence="6" id="KW-0238">DNA-binding</keyword>
<dbReference type="Proteomes" id="UP001292094">
    <property type="component" value="Unassembled WGS sequence"/>
</dbReference>
<organism evidence="11 12">
    <name type="scientific">Petrolisthes manimaculis</name>
    <dbReference type="NCBI Taxonomy" id="1843537"/>
    <lineage>
        <taxon>Eukaryota</taxon>
        <taxon>Metazoa</taxon>
        <taxon>Ecdysozoa</taxon>
        <taxon>Arthropoda</taxon>
        <taxon>Crustacea</taxon>
        <taxon>Multicrustacea</taxon>
        <taxon>Malacostraca</taxon>
        <taxon>Eumalacostraca</taxon>
        <taxon>Eucarida</taxon>
        <taxon>Decapoda</taxon>
        <taxon>Pleocyemata</taxon>
        <taxon>Anomura</taxon>
        <taxon>Galatheoidea</taxon>
        <taxon>Porcellanidae</taxon>
        <taxon>Petrolisthes</taxon>
    </lineage>
</organism>
<keyword evidence="12" id="KW-1185">Reference proteome</keyword>
<evidence type="ECO:0000256" key="5">
    <source>
        <dbReference type="ARBA" id="ARBA00023015"/>
    </source>
</evidence>
<dbReference type="GO" id="GO:0005737">
    <property type="term" value="C:cytoplasm"/>
    <property type="evidence" value="ECO:0007669"/>
    <property type="project" value="UniProtKB-SubCell"/>
</dbReference>
<accession>A0AAE1Q3L6</accession>
<dbReference type="FunFam" id="3.30.310.10:FF:000005">
    <property type="entry name" value="TATA box-binding protein-like 1"/>
    <property type="match status" value="1"/>
</dbReference>
<evidence type="ECO:0000313" key="11">
    <source>
        <dbReference type="EMBL" id="KAK4319031.1"/>
    </source>
</evidence>
<comment type="similarity">
    <text evidence="3">Belongs to the TBP family.</text>
</comment>
<dbReference type="InterPro" id="IPR015445">
    <property type="entry name" value="TBP-like"/>
</dbReference>
<dbReference type="InterPro" id="IPR000814">
    <property type="entry name" value="TBP"/>
</dbReference>
<dbReference type="GO" id="GO:0006352">
    <property type="term" value="P:DNA-templated transcription initiation"/>
    <property type="evidence" value="ECO:0007669"/>
    <property type="project" value="InterPro"/>
</dbReference>
<proteinExistence type="inferred from homology"/>
<evidence type="ECO:0000256" key="1">
    <source>
        <dbReference type="ARBA" id="ARBA00004123"/>
    </source>
</evidence>
<dbReference type="Pfam" id="PF00352">
    <property type="entry name" value="TBP"/>
    <property type="match status" value="2"/>
</dbReference>
<evidence type="ECO:0000256" key="9">
    <source>
        <dbReference type="ARBA" id="ARBA00023474"/>
    </source>
</evidence>
<keyword evidence="7" id="KW-0804">Transcription</keyword>
<gene>
    <name evidence="11" type="ORF">Pmani_010010</name>
</gene>
<keyword evidence="5" id="KW-0805">Transcription regulation</keyword>
<dbReference type="CDD" id="cd04517">
    <property type="entry name" value="TLF"/>
    <property type="match status" value="1"/>
</dbReference>
<keyword evidence="4" id="KW-0963">Cytoplasm</keyword>
<evidence type="ECO:0000256" key="2">
    <source>
        <dbReference type="ARBA" id="ARBA00004496"/>
    </source>
</evidence>
<dbReference type="PRINTS" id="PR00686">
    <property type="entry name" value="TIFACTORIID"/>
</dbReference>
<keyword evidence="8" id="KW-0539">Nucleus</keyword>
<dbReference type="PANTHER" id="PTHR10126">
    <property type="entry name" value="TATA-BOX BINDING PROTEIN"/>
    <property type="match status" value="1"/>
</dbReference>
<evidence type="ECO:0000256" key="6">
    <source>
        <dbReference type="ARBA" id="ARBA00023125"/>
    </source>
</evidence>
<dbReference type="AlphaFoldDB" id="A0AAE1Q3L6"/>
<reference evidence="11" key="1">
    <citation type="submission" date="2023-11" db="EMBL/GenBank/DDBJ databases">
        <title>Genome assemblies of two species of porcelain crab, Petrolisthes cinctipes and Petrolisthes manimaculis (Anomura: Porcellanidae).</title>
        <authorList>
            <person name="Angst P."/>
        </authorList>
    </citation>
    <scope>NUCLEOTIDE SEQUENCE</scope>
    <source>
        <strain evidence="11">PB745_02</strain>
        <tissue evidence="11">Gill</tissue>
    </source>
</reference>
<evidence type="ECO:0000256" key="8">
    <source>
        <dbReference type="ARBA" id="ARBA00023242"/>
    </source>
</evidence>
<dbReference type="Gene3D" id="3.30.310.10">
    <property type="entry name" value="TATA-Binding Protein"/>
    <property type="match status" value="2"/>
</dbReference>
<evidence type="ECO:0000256" key="4">
    <source>
        <dbReference type="ARBA" id="ARBA00022490"/>
    </source>
</evidence>
<dbReference type="GO" id="GO:0003677">
    <property type="term" value="F:DNA binding"/>
    <property type="evidence" value="ECO:0007669"/>
    <property type="project" value="UniProtKB-KW"/>
</dbReference>